<proteinExistence type="predicted"/>
<evidence type="ECO:0000313" key="7">
    <source>
        <dbReference type="Proteomes" id="UP000798488"/>
    </source>
</evidence>
<evidence type="ECO:0000256" key="2">
    <source>
        <dbReference type="ARBA" id="ARBA00023002"/>
    </source>
</evidence>
<feature type="domain" description="F420-non-reducing hydrogenase iron-sulfur subunit D" evidence="5">
    <location>
        <begin position="1"/>
        <end position="92"/>
    </location>
</feature>
<evidence type="ECO:0000259" key="5">
    <source>
        <dbReference type="Pfam" id="PF02662"/>
    </source>
</evidence>
<organism evidence="6 7">
    <name type="scientific">Sporotomaculum syntrophicum</name>
    <dbReference type="NCBI Taxonomy" id="182264"/>
    <lineage>
        <taxon>Bacteria</taxon>
        <taxon>Bacillati</taxon>
        <taxon>Bacillota</taxon>
        <taxon>Clostridia</taxon>
        <taxon>Eubacteriales</taxon>
        <taxon>Desulfallaceae</taxon>
        <taxon>Sporotomaculum</taxon>
    </lineage>
</organism>
<keyword evidence="2" id="KW-0560">Oxidoreductase</keyword>
<dbReference type="InterPro" id="IPR036388">
    <property type="entry name" value="WH-like_DNA-bd_sf"/>
</dbReference>
<dbReference type="Gene3D" id="1.10.10.10">
    <property type="entry name" value="Winged helix-like DNA-binding domain superfamily/Winged helix DNA-binding domain"/>
    <property type="match status" value="1"/>
</dbReference>
<keyword evidence="7" id="KW-1185">Reference proteome</keyword>
<reference evidence="6" key="1">
    <citation type="submission" date="2016-02" db="EMBL/GenBank/DDBJ databases">
        <title>Draft Genome Sequence of Sporotomaculum syntrophicum Strain FB, a Syntrophic Benzoate Degrader.</title>
        <authorList>
            <person name="Nobu M.K."/>
            <person name="Narihiro T."/>
            <person name="Qiu Y.-L."/>
            <person name="Ohashi A."/>
            <person name="Liu W.-T."/>
            <person name="Yuji S."/>
        </authorList>
    </citation>
    <scope>NUCLEOTIDE SEQUENCE</scope>
    <source>
        <strain evidence="6">FB</strain>
    </source>
</reference>
<dbReference type="Pfam" id="PF02662">
    <property type="entry name" value="FlpD"/>
    <property type="match status" value="1"/>
</dbReference>
<dbReference type="AlphaFoldDB" id="A0A9D3AY76"/>
<name>A0A9D3AY76_9FIRM</name>
<comment type="caution">
    <text evidence="6">The sequence shown here is derived from an EMBL/GenBank/DDBJ whole genome shotgun (WGS) entry which is preliminary data.</text>
</comment>
<evidence type="ECO:0000256" key="3">
    <source>
        <dbReference type="ARBA" id="ARBA00023004"/>
    </source>
</evidence>
<evidence type="ECO:0000313" key="6">
    <source>
        <dbReference type="EMBL" id="KAF1085767.1"/>
    </source>
</evidence>
<sequence length="213" mass="24011">MMCSGRVDMSFIFRAFANGNDGVFVGTCHLGDCHYVTHGNYDALNMVMLSKKILAHIGLNPERIKLEHVSAGEGLRFAEAMNEFSQTMRNLGLLGQSEGINQDALKLKLQAVTELIPYIRVVQNERLKVRFETVEQYEEFYASKEFEKIFNELIGDKLTLDQIISLLREKPLAPGEMAVNLGITSSEVSRQLNNSAMQGLVKYEESQKRFALV</sequence>
<gene>
    <name evidence="6" type="ORF">SPSYN_01915</name>
</gene>
<dbReference type="GO" id="GO:0051536">
    <property type="term" value="F:iron-sulfur cluster binding"/>
    <property type="evidence" value="ECO:0007669"/>
    <property type="project" value="UniProtKB-KW"/>
</dbReference>
<keyword evidence="4" id="KW-0411">Iron-sulfur</keyword>
<evidence type="ECO:0000256" key="1">
    <source>
        <dbReference type="ARBA" id="ARBA00022723"/>
    </source>
</evidence>
<dbReference type="Proteomes" id="UP000798488">
    <property type="component" value="Unassembled WGS sequence"/>
</dbReference>
<protein>
    <submittedName>
        <fullName evidence="6">Methyl-viologen-reducing hydrogenase, delta subunit</fullName>
    </submittedName>
</protein>
<dbReference type="GO" id="GO:0016491">
    <property type="term" value="F:oxidoreductase activity"/>
    <property type="evidence" value="ECO:0007669"/>
    <property type="project" value="UniProtKB-KW"/>
</dbReference>
<keyword evidence="3" id="KW-0408">Iron</keyword>
<keyword evidence="1" id="KW-0479">Metal-binding</keyword>
<dbReference type="GO" id="GO:0046872">
    <property type="term" value="F:metal ion binding"/>
    <property type="evidence" value="ECO:0007669"/>
    <property type="project" value="UniProtKB-KW"/>
</dbReference>
<dbReference type="EMBL" id="LSRS01000003">
    <property type="protein sequence ID" value="KAF1085767.1"/>
    <property type="molecule type" value="Genomic_DNA"/>
</dbReference>
<dbReference type="InterPro" id="IPR003813">
    <property type="entry name" value="MvhD/FlpD"/>
</dbReference>
<evidence type="ECO:0000256" key="4">
    <source>
        <dbReference type="ARBA" id="ARBA00023014"/>
    </source>
</evidence>
<accession>A0A9D3AY76</accession>